<dbReference type="Proteomes" id="UP001152795">
    <property type="component" value="Unassembled WGS sequence"/>
</dbReference>
<feature type="compositionally biased region" description="Basic and acidic residues" evidence="1">
    <location>
        <begin position="8"/>
        <end position="31"/>
    </location>
</feature>
<dbReference type="GO" id="GO:0005813">
    <property type="term" value="C:centrosome"/>
    <property type="evidence" value="ECO:0007669"/>
    <property type="project" value="TreeGrafter"/>
</dbReference>
<dbReference type="PANTHER" id="PTHR14817">
    <property type="entry name" value="COILED-COIL DOMAIN-CONTAINING PROTEIN 15"/>
    <property type="match status" value="1"/>
</dbReference>
<sequence>MAANLNKIADKVRDNSKENKHTSGKPKESKMKSKGSLAHRPTGRPPFMAWAEQESMKQRHFPQRAEYSAANEEQRIEFIQVEKQQKLKKFQHDVRERVKALEKVKQLQQLDKSYEAVTAEQKIIYQSSFPKRVATSKKDTCVYREANYASLQVGIPGSCKYGYSVVNDPEEVNIASELLDKQVTKVQTCTRHARNVLGSQILNIDTDQLTQLPGGVWNGPLTATR</sequence>
<evidence type="ECO:0000313" key="3">
    <source>
        <dbReference type="Proteomes" id="UP001152795"/>
    </source>
</evidence>
<feature type="non-terminal residue" evidence="2">
    <location>
        <position position="1"/>
    </location>
</feature>
<organism evidence="2 3">
    <name type="scientific">Paramuricea clavata</name>
    <name type="common">Red gorgonian</name>
    <name type="synonym">Violescent sea-whip</name>
    <dbReference type="NCBI Taxonomy" id="317549"/>
    <lineage>
        <taxon>Eukaryota</taxon>
        <taxon>Metazoa</taxon>
        <taxon>Cnidaria</taxon>
        <taxon>Anthozoa</taxon>
        <taxon>Octocorallia</taxon>
        <taxon>Malacalcyonacea</taxon>
        <taxon>Plexauridae</taxon>
        <taxon>Paramuricea</taxon>
    </lineage>
</organism>
<evidence type="ECO:0000313" key="2">
    <source>
        <dbReference type="EMBL" id="CAB4028904.1"/>
    </source>
</evidence>
<comment type="caution">
    <text evidence="2">The sequence shown here is derived from an EMBL/GenBank/DDBJ whole genome shotgun (WGS) entry which is preliminary data.</text>
</comment>
<keyword evidence="3" id="KW-1185">Reference proteome</keyword>
<dbReference type="OrthoDB" id="10007210at2759"/>
<accession>A0A7D9JGM6</accession>
<evidence type="ECO:0000256" key="1">
    <source>
        <dbReference type="SAM" id="MobiDB-lite"/>
    </source>
</evidence>
<dbReference type="InterPro" id="IPR037693">
    <property type="entry name" value="CCDC15"/>
</dbReference>
<dbReference type="PANTHER" id="PTHR14817:SF2">
    <property type="entry name" value="COILED-COIL DOMAIN-CONTAINING PROTEIN 15"/>
    <property type="match status" value="1"/>
</dbReference>
<reference evidence="2" key="1">
    <citation type="submission" date="2020-04" db="EMBL/GenBank/DDBJ databases">
        <authorList>
            <person name="Alioto T."/>
            <person name="Alioto T."/>
            <person name="Gomez Garrido J."/>
        </authorList>
    </citation>
    <scope>NUCLEOTIDE SEQUENCE</scope>
    <source>
        <strain evidence="2">A484AB</strain>
    </source>
</reference>
<protein>
    <submittedName>
        <fullName evidence="2">Uncharacterized protein</fullName>
    </submittedName>
</protein>
<name>A0A7D9JGM6_PARCT</name>
<dbReference type="EMBL" id="CACRXK020015812">
    <property type="protein sequence ID" value="CAB4028904.1"/>
    <property type="molecule type" value="Genomic_DNA"/>
</dbReference>
<proteinExistence type="predicted"/>
<gene>
    <name evidence="2" type="ORF">PACLA_8A066736</name>
</gene>
<feature type="region of interest" description="Disordered" evidence="1">
    <location>
        <begin position="1"/>
        <end position="45"/>
    </location>
</feature>
<dbReference type="AlphaFoldDB" id="A0A7D9JGM6"/>